<feature type="transmembrane region" description="Helical" evidence="6">
    <location>
        <begin position="388"/>
        <end position="406"/>
    </location>
</feature>
<evidence type="ECO:0000256" key="6">
    <source>
        <dbReference type="SAM" id="Phobius"/>
    </source>
</evidence>
<reference evidence="8" key="1">
    <citation type="submission" date="2015-08" db="EMBL/GenBank/DDBJ databases">
        <authorList>
            <person name="Kim K.M."/>
        </authorList>
    </citation>
    <scope>NUCLEOTIDE SEQUENCE [LARGE SCALE GENOMIC DNA]</scope>
    <source>
        <strain evidence="8">KCTC 23892</strain>
    </source>
</reference>
<evidence type="ECO:0000256" key="4">
    <source>
        <dbReference type="ARBA" id="ARBA00022989"/>
    </source>
</evidence>
<comment type="subcellular location">
    <subcellularLocation>
        <location evidence="1">Cell membrane</location>
        <topology evidence="1">Multi-pass membrane protein</topology>
    </subcellularLocation>
</comment>
<keyword evidence="4 6" id="KW-1133">Transmembrane helix</keyword>
<keyword evidence="8" id="KW-1185">Reference proteome</keyword>
<feature type="transmembrane region" description="Helical" evidence="6">
    <location>
        <begin position="7"/>
        <end position="32"/>
    </location>
</feature>
<dbReference type="GO" id="GO:0005886">
    <property type="term" value="C:plasma membrane"/>
    <property type="evidence" value="ECO:0007669"/>
    <property type="project" value="UniProtKB-SubCell"/>
</dbReference>
<feature type="transmembrane region" description="Helical" evidence="6">
    <location>
        <begin position="121"/>
        <end position="143"/>
    </location>
</feature>
<feature type="transmembrane region" description="Helical" evidence="6">
    <location>
        <begin position="363"/>
        <end position="382"/>
    </location>
</feature>
<dbReference type="AlphaFoldDB" id="A0A1B3BBI6"/>
<feature type="transmembrane region" description="Helical" evidence="6">
    <location>
        <begin position="97"/>
        <end position="115"/>
    </location>
</feature>
<keyword evidence="3 6" id="KW-0812">Transmembrane</keyword>
<accession>A0A1B3BBI6</accession>
<gene>
    <name evidence="7" type="ORF">KS2013_1439</name>
</gene>
<feature type="transmembrane region" description="Helical" evidence="6">
    <location>
        <begin position="44"/>
        <end position="61"/>
    </location>
</feature>
<evidence type="ECO:0000313" key="7">
    <source>
        <dbReference type="EMBL" id="AOE50151.1"/>
    </source>
</evidence>
<name>A0A1B3BBI6_9GAMM</name>
<sequence>MNKTSSLFFKAIPVGLSKSIAMSGAVVLQWVLAQHLTLTEVGNFVTLLVLLAGLSVVFRYGSDQLLLREGGHHYNQKDYNGLSAVFSILYRYVLKRGLLLTIVLTPILIYFLVYIQGTLTLYTSAVFILVAPFYGLLLLIAAFYRASERHVIAPLWEQGGVSLATTLVLILLWPFTAISFNTSLIIFLLLTLILAVPFAFKAFKNLGSDTDIHINDRIDFGWIQMSSFVTQWGVVIALGALGESEEVGLLTTSLRIAMLVNFILIVFNSFLGPKFAGYSYTDQMNKLKALAKRSSLMMFLIAIIPSSILFFASDSVLALFGSEYIAGALMLKVFVIAQLFNVFTGSVLVSLNMTGNQRYVRKLVMSTGAVTLVLIIPVVVYWGGLGAAIFIATVNIVSNLVGLIIAKRKLGFTTLPL</sequence>
<organism evidence="7 8">
    <name type="scientific">Kangiella sediminilitoris</name>
    <dbReference type="NCBI Taxonomy" id="1144748"/>
    <lineage>
        <taxon>Bacteria</taxon>
        <taxon>Pseudomonadati</taxon>
        <taxon>Pseudomonadota</taxon>
        <taxon>Gammaproteobacteria</taxon>
        <taxon>Kangiellales</taxon>
        <taxon>Kangiellaceae</taxon>
        <taxon>Kangiella</taxon>
    </lineage>
</organism>
<dbReference type="KEGG" id="ksd:KS2013_1439"/>
<evidence type="ECO:0000256" key="3">
    <source>
        <dbReference type="ARBA" id="ARBA00022692"/>
    </source>
</evidence>
<protein>
    <recommendedName>
        <fullName evidence="9">Polysaccharide biosynthesis protein</fullName>
    </recommendedName>
</protein>
<evidence type="ECO:0000256" key="1">
    <source>
        <dbReference type="ARBA" id="ARBA00004651"/>
    </source>
</evidence>
<dbReference type="RefSeq" id="WP_068991873.1">
    <property type="nucleotide sequence ID" value="NZ_CP012418.1"/>
</dbReference>
<feature type="transmembrane region" description="Helical" evidence="6">
    <location>
        <begin position="155"/>
        <end position="176"/>
    </location>
</feature>
<feature type="transmembrane region" description="Helical" evidence="6">
    <location>
        <begin position="182"/>
        <end position="200"/>
    </location>
</feature>
<evidence type="ECO:0000256" key="2">
    <source>
        <dbReference type="ARBA" id="ARBA00022475"/>
    </source>
</evidence>
<keyword evidence="2" id="KW-1003">Cell membrane</keyword>
<dbReference type="InterPro" id="IPR050833">
    <property type="entry name" value="Poly_Biosynth_Transport"/>
</dbReference>
<feature type="transmembrane region" description="Helical" evidence="6">
    <location>
        <begin position="254"/>
        <end position="273"/>
    </location>
</feature>
<feature type="transmembrane region" description="Helical" evidence="6">
    <location>
        <begin position="294"/>
        <end position="312"/>
    </location>
</feature>
<feature type="transmembrane region" description="Helical" evidence="6">
    <location>
        <begin position="220"/>
        <end position="242"/>
    </location>
</feature>
<keyword evidence="5 6" id="KW-0472">Membrane</keyword>
<dbReference type="EMBL" id="CP012418">
    <property type="protein sequence ID" value="AOE50151.1"/>
    <property type="molecule type" value="Genomic_DNA"/>
</dbReference>
<evidence type="ECO:0000256" key="5">
    <source>
        <dbReference type="ARBA" id="ARBA00023136"/>
    </source>
</evidence>
<proteinExistence type="predicted"/>
<dbReference type="PANTHER" id="PTHR30250">
    <property type="entry name" value="PST FAMILY PREDICTED COLANIC ACID TRANSPORTER"/>
    <property type="match status" value="1"/>
</dbReference>
<dbReference type="PANTHER" id="PTHR30250:SF11">
    <property type="entry name" value="O-ANTIGEN TRANSPORTER-RELATED"/>
    <property type="match status" value="1"/>
</dbReference>
<dbReference type="STRING" id="1144748.KS2013_1439"/>
<feature type="transmembrane region" description="Helical" evidence="6">
    <location>
        <begin position="324"/>
        <end position="351"/>
    </location>
</feature>
<dbReference type="OrthoDB" id="5785171at2"/>
<evidence type="ECO:0008006" key="9">
    <source>
        <dbReference type="Google" id="ProtNLM"/>
    </source>
</evidence>
<dbReference type="Proteomes" id="UP000094147">
    <property type="component" value="Chromosome"/>
</dbReference>
<evidence type="ECO:0000313" key="8">
    <source>
        <dbReference type="Proteomes" id="UP000094147"/>
    </source>
</evidence>